<evidence type="ECO:0000256" key="2">
    <source>
        <dbReference type="ARBA" id="ARBA00000909"/>
    </source>
</evidence>
<evidence type="ECO:0000256" key="15">
    <source>
        <dbReference type="ARBA" id="ARBA00048238"/>
    </source>
</evidence>
<keyword evidence="22" id="KW-0808">Transferase</keyword>
<evidence type="ECO:0000256" key="5">
    <source>
        <dbReference type="ARBA" id="ARBA00022723"/>
    </source>
</evidence>
<organism evidence="22 23">
    <name type="scientific">Chitinimonas taiwanensis DSM 18899</name>
    <dbReference type="NCBI Taxonomy" id="1121279"/>
    <lineage>
        <taxon>Bacteria</taxon>
        <taxon>Pseudomonadati</taxon>
        <taxon>Pseudomonadota</taxon>
        <taxon>Betaproteobacteria</taxon>
        <taxon>Neisseriales</taxon>
        <taxon>Chitinibacteraceae</taxon>
        <taxon>Chitinimonas</taxon>
    </lineage>
</organism>
<comment type="subunit">
    <text evidence="17">Homotetramer.</text>
</comment>
<evidence type="ECO:0000256" key="6">
    <source>
        <dbReference type="ARBA" id="ARBA00022741"/>
    </source>
</evidence>
<keyword evidence="8 17" id="KW-0521">NADP</keyword>
<evidence type="ECO:0000256" key="17">
    <source>
        <dbReference type="HAMAP-Rule" id="MF_01965"/>
    </source>
</evidence>
<dbReference type="InterPro" id="IPR029056">
    <property type="entry name" value="Ribokinase-like"/>
</dbReference>
<evidence type="ECO:0000256" key="12">
    <source>
        <dbReference type="ARBA" id="ARBA00023239"/>
    </source>
</evidence>
<keyword evidence="5 18" id="KW-0479">Metal-binding</keyword>
<evidence type="ECO:0000256" key="10">
    <source>
        <dbReference type="ARBA" id="ARBA00023027"/>
    </source>
</evidence>
<dbReference type="InterPro" id="IPR030677">
    <property type="entry name" value="Nnr"/>
</dbReference>
<dbReference type="HAMAP" id="MF_01965">
    <property type="entry name" value="NADHX_dehydratase"/>
    <property type="match status" value="1"/>
</dbReference>
<dbReference type="EC" id="4.2.1.136" evidence="19"/>
<feature type="binding site" evidence="18">
    <location>
        <begin position="52"/>
        <end position="56"/>
    </location>
    <ligand>
        <name>(6S)-NADPHX</name>
        <dbReference type="ChEBI" id="CHEBI:64076"/>
    </ligand>
</feature>
<keyword evidence="11 18" id="KW-0413">Isomerase</keyword>
<keyword evidence="23" id="KW-1185">Reference proteome</keyword>
<comment type="similarity">
    <text evidence="18">Belongs to the NnrE/AIBP family.</text>
</comment>
<evidence type="ECO:0000256" key="13">
    <source>
        <dbReference type="ARBA" id="ARBA00023268"/>
    </source>
</evidence>
<feature type="domain" description="YjeF N-terminal" evidence="21">
    <location>
        <begin position="8"/>
        <end position="204"/>
    </location>
</feature>
<comment type="catalytic activity">
    <reaction evidence="15 17 19">
        <text>(6S)-NADHX + ADP = AMP + phosphate + NADH + H(+)</text>
        <dbReference type="Rhea" id="RHEA:32223"/>
        <dbReference type="ChEBI" id="CHEBI:15378"/>
        <dbReference type="ChEBI" id="CHEBI:43474"/>
        <dbReference type="ChEBI" id="CHEBI:57945"/>
        <dbReference type="ChEBI" id="CHEBI:64074"/>
        <dbReference type="ChEBI" id="CHEBI:456215"/>
        <dbReference type="ChEBI" id="CHEBI:456216"/>
        <dbReference type="EC" id="4.2.1.136"/>
    </reaction>
</comment>
<name>A0A1K2HNG3_9NEIS</name>
<keyword evidence="6 17" id="KW-0547">Nucleotide-binding</keyword>
<evidence type="ECO:0000259" key="20">
    <source>
        <dbReference type="PROSITE" id="PS51383"/>
    </source>
</evidence>
<dbReference type="NCBIfam" id="TIGR00197">
    <property type="entry name" value="yjeF_nterm"/>
    <property type="match status" value="1"/>
</dbReference>
<proteinExistence type="inferred from homology"/>
<dbReference type="PROSITE" id="PS51383">
    <property type="entry name" value="YJEF_C_3"/>
    <property type="match status" value="1"/>
</dbReference>
<feature type="binding site" evidence="17">
    <location>
        <position position="421"/>
    </location>
    <ligand>
        <name>(6S)-NADPHX</name>
        <dbReference type="ChEBI" id="CHEBI:64076"/>
    </ligand>
</feature>
<dbReference type="GO" id="GO:0052855">
    <property type="term" value="F:ADP-dependent NAD(P)H-hydrate dehydratase activity"/>
    <property type="evidence" value="ECO:0007669"/>
    <property type="project" value="UniProtKB-UniRule"/>
</dbReference>
<evidence type="ECO:0000256" key="4">
    <source>
        <dbReference type="ARBA" id="ARBA00009524"/>
    </source>
</evidence>
<feature type="binding site" evidence="18">
    <location>
        <position position="147"/>
    </location>
    <ligand>
        <name>(6S)-NADPHX</name>
        <dbReference type="ChEBI" id="CHEBI:64076"/>
    </ligand>
</feature>
<dbReference type="SUPFAM" id="SSF53613">
    <property type="entry name" value="Ribokinase-like"/>
    <property type="match status" value="1"/>
</dbReference>
<evidence type="ECO:0000256" key="16">
    <source>
        <dbReference type="ARBA" id="ARBA00049209"/>
    </source>
</evidence>
<dbReference type="GO" id="GO:0016301">
    <property type="term" value="F:kinase activity"/>
    <property type="evidence" value="ECO:0007669"/>
    <property type="project" value="UniProtKB-KW"/>
</dbReference>
<feature type="binding site" evidence="18">
    <location>
        <position position="114"/>
    </location>
    <ligand>
        <name>K(+)</name>
        <dbReference type="ChEBI" id="CHEBI:29103"/>
    </ligand>
</feature>
<comment type="catalytic activity">
    <reaction evidence="1 18 19">
        <text>(6R)-NADHX = (6S)-NADHX</text>
        <dbReference type="Rhea" id="RHEA:32215"/>
        <dbReference type="ChEBI" id="CHEBI:64074"/>
        <dbReference type="ChEBI" id="CHEBI:64075"/>
        <dbReference type="EC" id="5.1.99.6"/>
    </reaction>
</comment>
<dbReference type="InterPro" id="IPR036652">
    <property type="entry name" value="YjeF_N_dom_sf"/>
</dbReference>
<dbReference type="PROSITE" id="PS01050">
    <property type="entry name" value="YJEF_C_2"/>
    <property type="match status" value="1"/>
</dbReference>
<accession>A0A1K2HNG3</accession>
<feature type="binding site" evidence="17">
    <location>
        <begin position="392"/>
        <end position="396"/>
    </location>
    <ligand>
        <name>AMP</name>
        <dbReference type="ChEBI" id="CHEBI:456215"/>
    </ligand>
</feature>
<evidence type="ECO:0000256" key="14">
    <source>
        <dbReference type="ARBA" id="ARBA00025153"/>
    </source>
</evidence>
<dbReference type="HAMAP" id="MF_01966">
    <property type="entry name" value="NADHX_epimerase"/>
    <property type="match status" value="1"/>
</dbReference>
<evidence type="ECO:0000256" key="11">
    <source>
        <dbReference type="ARBA" id="ARBA00023235"/>
    </source>
</evidence>
<dbReference type="Gene3D" id="3.40.1190.20">
    <property type="match status" value="1"/>
</dbReference>
<dbReference type="STRING" id="1121279.SAMN02745887_02907"/>
<dbReference type="GO" id="GO:0005524">
    <property type="term" value="F:ATP binding"/>
    <property type="evidence" value="ECO:0007669"/>
    <property type="project" value="UniProtKB-UniRule"/>
</dbReference>
<comment type="catalytic activity">
    <reaction evidence="2 18 19">
        <text>(6R)-NADPHX = (6S)-NADPHX</text>
        <dbReference type="Rhea" id="RHEA:32227"/>
        <dbReference type="ChEBI" id="CHEBI:64076"/>
        <dbReference type="ChEBI" id="CHEBI:64077"/>
        <dbReference type="EC" id="5.1.99.6"/>
    </reaction>
</comment>
<dbReference type="AlphaFoldDB" id="A0A1K2HNG3"/>
<dbReference type="GO" id="GO:0046872">
    <property type="term" value="F:metal ion binding"/>
    <property type="evidence" value="ECO:0007669"/>
    <property type="project" value="UniProtKB-UniRule"/>
</dbReference>
<feature type="binding site" evidence="17">
    <location>
        <position position="355"/>
    </location>
    <ligand>
        <name>(6S)-NADPHX</name>
        <dbReference type="ChEBI" id="CHEBI:64076"/>
    </ligand>
</feature>
<feature type="binding site" evidence="17">
    <location>
        <position position="302"/>
    </location>
    <ligand>
        <name>(6S)-NADPHX</name>
        <dbReference type="ChEBI" id="CHEBI:64076"/>
    </ligand>
</feature>
<dbReference type="Pfam" id="PF03853">
    <property type="entry name" value="YjeF_N"/>
    <property type="match status" value="1"/>
</dbReference>
<dbReference type="EC" id="5.1.99.6" evidence="19"/>
<dbReference type="Pfam" id="PF01256">
    <property type="entry name" value="Carb_kinase"/>
    <property type="match status" value="1"/>
</dbReference>
<dbReference type="NCBIfam" id="TIGR00196">
    <property type="entry name" value="yjeF_cterm"/>
    <property type="match status" value="1"/>
</dbReference>
<feature type="binding site" evidence="18">
    <location>
        <begin position="118"/>
        <end position="124"/>
    </location>
    <ligand>
        <name>(6S)-NADPHX</name>
        <dbReference type="ChEBI" id="CHEBI:64076"/>
    </ligand>
</feature>
<dbReference type="Gene3D" id="3.40.50.10260">
    <property type="entry name" value="YjeF N-terminal domain"/>
    <property type="match status" value="1"/>
</dbReference>
<comment type="similarity">
    <text evidence="17">Belongs to the NnrD/CARKD family.</text>
</comment>
<dbReference type="GO" id="GO:0110051">
    <property type="term" value="P:metabolite repair"/>
    <property type="evidence" value="ECO:0007669"/>
    <property type="project" value="TreeGrafter"/>
</dbReference>
<dbReference type="SUPFAM" id="SSF64153">
    <property type="entry name" value="YjeF N-terminal domain-like"/>
    <property type="match status" value="1"/>
</dbReference>
<comment type="function">
    <text evidence="17">Catalyzes the dehydration of the S-form of NAD(P)HX at the expense of ADP, which is converted to AMP. Together with NAD(P)HX epimerase, which catalyzes the epimerization of the S- and R-forms, the enzyme allows the repair of both epimers of NAD(P)HX, a damaged form of NAD(P)H that is a result of enzymatic or heat-dependent hydration.</text>
</comment>
<keyword evidence="10 17" id="KW-0520">NAD</keyword>
<protein>
    <recommendedName>
        <fullName evidence="19">Bifunctional NAD(P)H-hydrate repair enzyme</fullName>
    </recommendedName>
    <alternativeName>
        <fullName evidence="19">Nicotinamide nucleotide repair protein</fullName>
    </alternativeName>
    <domain>
        <recommendedName>
            <fullName evidence="19">ADP-dependent (S)-NAD(P)H-hydrate dehydratase</fullName>
            <ecNumber evidence="19">4.2.1.136</ecNumber>
        </recommendedName>
        <alternativeName>
            <fullName evidence="19">ADP-dependent NAD(P)HX dehydratase</fullName>
        </alternativeName>
    </domain>
    <domain>
        <recommendedName>
            <fullName evidence="19">NAD(P)H-hydrate epimerase</fullName>
            <ecNumber evidence="19">5.1.99.6</ecNumber>
        </recommendedName>
    </domain>
</protein>
<evidence type="ECO:0000259" key="21">
    <source>
        <dbReference type="PROSITE" id="PS51385"/>
    </source>
</evidence>
<dbReference type="PROSITE" id="PS51385">
    <property type="entry name" value="YJEF_N"/>
    <property type="match status" value="1"/>
</dbReference>
<dbReference type="InterPro" id="IPR000631">
    <property type="entry name" value="CARKD"/>
</dbReference>
<keyword evidence="22" id="KW-0418">Kinase</keyword>
<comment type="cofactor">
    <cofactor evidence="18 19">
        <name>K(+)</name>
        <dbReference type="ChEBI" id="CHEBI:29103"/>
    </cofactor>
    <text evidence="18 19">Binds 1 potassium ion per subunit.</text>
</comment>
<evidence type="ECO:0000313" key="23">
    <source>
        <dbReference type="Proteomes" id="UP000186513"/>
    </source>
</evidence>
<dbReference type="PANTHER" id="PTHR12592">
    <property type="entry name" value="ATP-DEPENDENT (S)-NAD(P)H-HYDRATE DEHYDRATASE FAMILY MEMBER"/>
    <property type="match status" value="1"/>
</dbReference>
<comment type="function">
    <text evidence="18">Catalyzes the epimerization of the S- and R-forms of NAD(P)HX, a damaged form of NAD(P)H that is a result of enzymatic or heat-dependent hydration. This is a prerequisite for the S-specific NAD(P)H-hydrate dehydratase to allow the repair of both epimers of NAD(P)HX.</text>
</comment>
<dbReference type="CDD" id="cd01171">
    <property type="entry name" value="YXKO-related"/>
    <property type="match status" value="1"/>
</dbReference>
<dbReference type="GO" id="GO:0052856">
    <property type="term" value="F:NAD(P)HX epimerase activity"/>
    <property type="evidence" value="ECO:0007669"/>
    <property type="project" value="UniProtKB-UniRule"/>
</dbReference>
<keyword evidence="9 18" id="KW-0630">Potassium</keyword>
<dbReference type="RefSeq" id="WP_072429393.1">
    <property type="nucleotide sequence ID" value="NZ_FPKR01000011.1"/>
</dbReference>
<keyword evidence="13" id="KW-0511">Multifunctional enzyme</keyword>
<sequence length="482" mass="49216">MFYPVAQLRQIEQAALAQGLPLMQRAGQAAAGFIAQRFGPQARGLVLVGPGNNGGDALVAARRLHELGFALDVLMPAGPEPLPADAAQAWQDWLAVGGSALHSLPAQPYQFVLDGLFGIGLNRALASEWTDLIDAVNALALPTLALDVPSGILADSGAQPGAAIQASWTLSLIGTVRGLLTGAACNHVGQRLLATLGLPDSLLPAGSLADCAQLAAQCRLSRQPDSHKGRFGTLVIVGGAAGMAGAGLLAGRAALHAGAGKVIVHQLDPDGPRYDPCRPELMLRQYTTAQDLQADVLVVGPGLGNSSAAAQALQQALATSLPLLLDADALNLLASDTGLGEAVAQRAAPCVLTPHPSEAARLLACSTVDIQAQRFDAAQALAERYQATVVLKGAGSLVAQRTRMAVNTAGSAALANAGQGDVLSGLIGALLAQGLDDWQAVNLGVWAHATASDAQRARTGSLVTLADDVAEQVGRVLARHQC</sequence>
<dbReference type="Proteomes" id="UP000186513">
    <property type="component" value="Unassembled WGS sequence"/>
</dbReference>
<dbReference type="PIRSF" id="PIRSF017184">
    <property type="entry name" value="Nnr"/>
    <property type="match status" value="1"/>
</dbReference>
<feature type="binding site" evidence="18">
    <location>
        <position position="150"/>
    </location>
    <ligand>
        <name>K(+)</name>
        <dbReference type="ChEBI" id="CHEBI:29103"/>
    </ligand>
</feature>
<dbReference type="GO" id="GO:0046496">
    <property type="term" value="P:nicotinamide nucleotide metabolic process"/>
    <property type="evidence" value="ECO:0007669"/>
    <property type="project" value="UniProtKB-UniRule"/>
</dbReference>
<gene>
    <name evidence="18" type="primary">nnrE</name>
    <name evidence="17" type="synonym">nnrD</name>
    <name evidence="22" type="ORF">SAMN02745887_02907</name>
</gene>
<comment type="cofactor">
    <cofactor evidence="17">
        <name>Mg(2+)</name>
        <dbReference type="ChEBI" id="CHEBI:18420"/>
    </cofactor>
</comment>
<comment type="similarity">
    <text evidence="4 19">In the C-terminal section; belongs to the NnrD/CARKD family.</text>
</comment>
<feature type="binding site" evidence="18">
    <location>
        <position position="53"/>
    </location>
    <ligand>
        <name>K(+)</name>
        <dbReference type="ChEBI" id="CHEBI:29103"/>
    </ligand>
</feature>
<evidence type="ECO:0000256" key="9">
    <source>
        <dbReference type="ARBA" id="ARBA00022958"/>
    </source>
</evidence>
<evidence type="ECO:0000256" key="3">
    <source>
        <dbReference type="ARBA" id="ARBA00006001"/>
    </source>
</evidence>
<dbReference type="OrthoDB" id="9806925at2"/>
<comment type="similarity">
    <text evidence="3 19">In the N-terminal section; belongs to the NnrE/AIBP family.</text>
</comment>
<evidence type="ECO:0000313" key="22">
    <source>
        <dbReference type="EMBL" id="SFZ78295.1"/>
    </source>
</evidence>
<keyword evidence="7 17" id="KW-0067">ATP-binding</keyword>
<reference evidence="22 23" key="1">
    <citation type="submission" date="2016-11" db="EMBL/GenBank/DDBJ databases">
        <authorList>
            <person name="Jaros S."/>
            <person name="Januszkiewicz K."/>
            <person name="Wedrychowicz H."/>
        </authorList>
    </citation>
    <scope>NUCLEOTIDE SEQUENCE [LARGE SCALE GENOMIC DNA]</scope>
    <source>
        <strain evidence="22 23">DSM 18899</strain>
    </source>
</reference>
<dbReference type="PANTHER" id="PTHR12592:SF0">
    <property type="entry name" value="ATP-DEPENDENT (S)-NAD(P)H-HYDRATE DEHYDRATASE"/>
    <property type="match status" value="1"/>
</dbReference>
<dbReference type="InterPro" id="IPR004443">
    <property type="entry name" value="YjeF_N_dom"/>
</dbReference>
<comment type="function">
    <text evidence="14 19">Bifunctional enzyme that catalyzes the epimerization of the S- and R-forms of NAD(P)HX and the dehydration of the S-form of NAD(P)HX at the expense of ADP, which is converted to AMP. This allows the repair of both epimers of NAD(P)HX, a damaged form of NAD(P)H that is a result of enzymatic or heat-dependent hydration.</text>
</comment>
<feature type="binding site" evidence="17">
    <location>
        <position position="420"/>
    </location>
    <ligand>
        <name>AMP</name>
        <dbReference type="ChEBI" id="CHEBI:456215"/>
    </ligand>
</feature>
<comment type="caution">
    <text evidence="18">Lacks conserved residue(s) required for the propagation of feature annotation.</text>
</comment>
<feature type="domain" description="YjeF C-terminal" evidence="20">
    <location>
        <begin position="211"/>
        <end position="480"/>
    </location>
</feature>
<evidence type="ECO:0000256" key="18">
    <source>
        <dbReference type="HAMAP-Rule" id="MF_01966"/>
    </source>
</evidence>
<evidence type="ECO:0000256" key="19">
    <source>
        <dbReference type="PIRNR" id="PIRNR017184"/>
    </source>
</evidence>
<comment type="catalytic activity">
    <reaction evidence="16 17 19">
        <text>(6S)-NADPHX + ADP = AMP + phosphate + NADPH + H(+)</text>
        <dbReference type="Rhea" id="RHEA:32235"/>
        <dbReference type="ChEBI" id="CHEBI:15378"/>
        <dbReference type="ChEBI" id="CHEBI:43474"/>
        <dbReference type="ChEBI" id="CHEBI:57783"/>
        <dbReference type="ChEBI" id="CHEBI:64076"/>
        <dbReference type="ChEBI" id="CHEBI:456215"/>
        <dbReference type="ChEBI" id="CHEBI:456216"/>
        <dbReference type="EC" id="4.2.1.136"/>
    </reaction>
</comment>
<evidence type="ECO:0000256" key="1">
    <source>
        <dbReference type="ARBA" id="ARBA00000013"/>
    </source>
</evidence>
<feature type="binding site" evidence="17">
    <location>
        <position position="246"/>
    </location>
    <ligand>
        <name>(6S)-NADPHX</name>
        <dbReference type="ChEBI" id="CHEBI:64076"/>
    </ligand>
</feature>
<dbReference type="EMBL" id="FPKR01000011">
    <property type="protein sequence ID" value="SFZ78295.1"/>
    <property type="molecule type" value="Genomic_DNA"/>
</dbReference>
<dbReference type="InterPro" id="IPR017953">
    <property type="entry name" value="Carbohydrate_kinase_pred_CS"/>
</dbReference>
<evidence type="ECO:0000256" key="7">
    <source>
        <dbReference type="ARBA" id="ARBA00022840"/>
    </source>
</evidence>
<keyword evidence="12 17" id="KW-0456">Lyase</keyword>
<evidence type="ECO:0000256" key="8">
    <source>
        <dbReference type="ARBA" id="ARBA00022857"/>
    </source>
</evidence>